<dbReference type="Pfam" id="PF07810">
    <property type="entry name" value="TMC"/>
    <property type="match status" value="1"/>
</dbReference>
<sequence length="823" mass="94521">ETGDDDDYSASATAILEKGRGDSWRRRSSKRRRSSSPLSVSLRRRSSVFTTGSGEISIEDDEQEQIFQNMRIHKEVVAHIKYQPWPIQKKLRLVQAAKSYIKQHEGQIQERLAQRRSARDILARINILLIHNWNYVKREFINLANNMIPWEPRIKRIESHFGTVVASYFTFLRWMAVNSKQSKLSEKDDDCIFTWKMFTSWDFMIGNPETAHNRTSSIILGFKEALLEEAEKTREEGRNWKLFSIRIFSHFNVIWLLASSVYAVIKVVGRSDESSLKEAKSWWQQNEVTVVITLIGTVYPIVFDGISYLEKYHPRKALRLQLARIMVLNLLNLYSFIFATFSVIHGKSTRLSELKKNLTKMITNISESRQKVSVVPTKPSFTTESLVVAALILTNVSTHPHLTENPTTISYPTVLSDNYSNFTEHAPILINGEPVSNNDFFNATIPESNKSSSSFFNEEYEDELNRDKIGVTLYEDNNTLSDALTPSVSENCLYDCVTNASGTEDYSTTVAIDLTQERSTTPLSTTSIPIKALTNEKNIATQKTTKSISYNVTTSAKPGGKYDLSQKRTTLTYNGTTQIDSSEKDLSFYIKYLDRKSKKELHNLCWETMFGQELVKLTVMDLLMTVLGIIMGDFFRALFVRFMNKSWCWDLEKKFPQYADFKMAENILHLVNNQGMVWMGMFFSPGLPLINLIKLVVMMYMRSWAVLTCNIPHEVVFRASRSNNFYFALLLIMLFLCVLPVGYALVWIEPSWHCGPFSNYNKIYHLFTSSLKQLIPGETFHRVLDYIASPAIVIPLLMLLILIIYYLLSLTNALRETNDDLKA</sequence>
<keyword evidence="3 7" id="KW-0812">Transmembrane</keyword>
<evidence type="ECO:0000256" key="3">
    <source>
        <dbReference type="ARBA" id="ARBA00022692"/>
    </source>
</evidence>
<proteinExistence type="inferred from homology"/>
<keyword evidence="4 7" id="KW-1133">Transmembrane helix</keyword>
<evidence type="ECO:0000313" key="10">
    <source>
        <dbReference type="Proteomes" id="UP001152798"/>
    </source>
</evidence>
<dbReference type="InterPro" id="IPR012496">
    <property type="entry name" value="TMC_dom"/>
</dbReference>
<keyword evidence="5 7" id="KW-0472">Membrane</keyword>
<evidence type="ECO:0000256" key="1">
    <source>
        <dbReference type="ARBA" id="ARBA00004141"/>
    </source>
</evidence>
<protein>
    <recommendedName>
        <fullName evidence="8">TMC domain-containing protein</fullName>
    </recommendedName>
</protein>
<dbReference type="PANTHER" id="PTHR23302">
    <property type="entry name" value="TRANSMEMBRANE CHANNEL-RELATED"/>
    <property type="match status" value="1"/>
</dbReference>
<evidence type="ECO:0000256" key="5">
    <source>
        <dbReference type="ARBA" id="ARBA00023136"/>
    </source>
</evidence>
<accession>A0A9P0H163</accession>
<dbReference type="AlphaFoldDB" id="A0A9P0H163"/>
<dbReference type="GO" id="GO:0005886">
    <property type="term" value="C:plasma membrane"/>
    <property type="evidence" value="ECO:0007669"/>
    <property type="project" value="InterPro"/>
</dbReference>
<feature type="transmembrane region" description="Helical" evidence="7">
    <location>
        <begin position="725"/>
        <end position="748"/>
    </location>
</feature>
<feature type="region of interest" description="Disordered" evidence="6">
    <location>
        <begin position="19"/>
        <end position="39"/>
    </location>
</feature>
<organism evidence="9 10">
    <name type="scientific">Nezara viridula</name>
    <name type="common">Southern green stink bug</name>
    <name type="synonym">Cimex viridulus</name>
    <dbReference type="NCBI Taxonomy" id="85310"/>
    <lineage>
        <taxon>Eukaryota</taxon>
        <taxon>Metazoa</taxon>
        <taxon>Ecdysozoa</taxon>
        <taxon>Arthropoda</taxon>
        <taxon>Hexapoda</taxon>
        <taxon>Insecta</taxon>
        <taxon>Pterygota</taxon>
        <taxon>Neoptera</taxon>
        <taxon>Paraneoptera</taxon>
        <taxon>Hemiptera</taxon>
        <taxon>Heteroptera</taxon>
        <taxon>Panheteroptera</taxon>
        <taxon>Pentatomomorpha</taxon>
        <taxon>Pentatomoidea</taxon>
        <taxon>Pentatomidae</taxon>
        <taxon>Pentatominae</taxon>
        <taxon>Nezara</taxon>
    </lineage>
</organism>
<feature type="transmembrane region" description="Helical" evidence="7">
    <location>
        <begin position="247"/>
        <end position="268"/>
    </location>
</feature>
<feature type="transmembrane region" description="Helical" evidence="7">
    <location>
        <begin position="619"/>
        <end position="639"/>
    </location>
</feature>
<dbReference type="Proteomes" id="UP001152798">
    <property type="component" value="Chromosome 1"/>
</dbReference>
<evidence type="ECO:0000259" key="8">
    <source>
        <dbReference type="Pfam" id="PF07810"/>
    </source>
</evidence>
<feature type="transmembrane region" description="Helical" evidence="7">
    <location>
        <begin position="288"/>
        <end position="309"/>
    </location>
</feature>
<gene>
    <name evidence="9" type="ORF">NEZAVI_LOCUS788</name>
</gene>
<evidence type="ECO:0000256" key="6">
    <source>
        <dbReference type="SAM" id="MobiDB-lite"/>
    </source>
</evidence>
<evidence type="ECO:0000256" key="7">
    <source>
        <dbReference type="SAM" id="Phobius"/>
    </source>
</evidence>
<feature type="transmembrane region" description="Helical" evidence="7">
    <location>
        <begin position="786"/>
        <end position="808"/>
    </location>
</feature>
<name>A0A9P0H163_NEZVI</name>
<comment type="subcellular location">
    <subcellularLocation>
        <location evidence="1">Membrane</location>
        <topology evidence="1">Multi-pass membrane protein</topology>
    </subcellularLocation>
</comment>
<dbReference type="InterPro" id="IPR038900">
    <property type="entry name" value="TMC"/>
</dbReference>
<evidence type="ECO:0000313" key="9">
    <source>
        <dbReference type="EMBL" id="CAH1389370.1"/>
    </source>
</evidence>
<reference evidence="9" key="1">
    <citation type="submission" date="2022-01" db="EMBL/GenBank/DDBJ databases">
        <authorList>
            <person name="King R."/>
        </authorList>
    </citation>
    <scope>NUCLEOTIDE SEQUENCE</scope>
</reference>
<feature type="domain" description="TMC" evidence="8">
    <location>
        <begin position="605"/>
        <end position="720"/>
    </location>
</feature>
<keyword evidence="10" id="KW-1185">Reference proteome</keyword>
<comment type="similarity">
    <text evidence="2">Belongs to the TMC family.</text>
</comment>
<evidence type="ECO:0000256" key="2">
    <source>
        <dbReference type="ARBA" id="ARBA00006510"/>
    </source>
</evidence>
<dbReference type="EMBL" id="OV725077">
    <property type="protein sequence ID" value="CAH1389370.1"/>
    <property type="molecule type" value="Genomic_DNA"/>
</dbReference>
<dbReference type="PANTHER" id="PTHR23302:SF40">
    <property type="entry name" value="TRANSMEMBRANE CHANNEL-LIKE PROTEIN"/>
    <property type="match status" value="1"/>
</dbReference>
<feature type="non-terminal residue" evidence="9">
    <location>
        <position position="1"/>
    </location>
</feature>
<feature type="transmembrane region" description="Helical" evidence="7">
    <location>
        <begin position="676"/>
        <end position="697"/>
    </location>
</feature>
<feature type="transmembrane region" description="Helical" evidence="7">
    <location>
        <begin position="321"/>
        <end position="344"/>
    </location>
</feature>
<evidence type="ECO:0000256" key="4">
    <source>
        <dbReference type="ARBA" id="ARBA00022989"/>
    </source>
</evidence>
<dbReference type="GO" id="GO:0008381">
    <property type="term" value="F:mechanosensitive monoatomic ion channel activity"/>
    <property type="evidence" value="ECO:0007669"/>
    <property type="project" value="TreeGrafter"/>
</dbReference>
<dbReference type="OrthoDB" id="5831905at2759"/>